<evidence type="ECO:0000313" key="2">
    <source>
        <dbReference type="Ensembl" id="ENSMGAP00000032165.1"/>
    </source>
</evidence>
<reference evidence="2" key="2">
    <citation type="submission" date="2025-08" db="UniProtKB">
        <authorList>
            <consortium name="Ensembl"/>
        </authorList>
    </citation>
    <scope>IDENTIFICATION</scope>
</reference>
<accession>A0A803YK67</accession>
<reference evidence="2" key="3">
    <citation type="submission" date="2025-09" db="UniProtKB">
        <authorList>
            <consortium name="Ensembl"/>
        </authorList>
    </citation>
    <scope>IDENTIFICATION</scope>
</reference>
<keyword evidence="1" id="KW-0812">Transmembrane</keyword>
<proteinExistence type="predicted"/>
<dbReference type="Proteomes" id="UP000001645">
    <property type="component" value="Chromosome 3"/>
</dbReference>
<keyword evidence="3" id="KW-1185">Reference proteome</keyword>
<name>A0A803YK67_MELGA</name>
<dbReference type="InParanoid" id="A0A803YK67"/>
<sequence>MFPTVCIILIQYFFLSLQFQVLLQFLDCFFPLILKAIWDWYKNRTCKQKGFKYYHTSSL</sequence>
<evidence type="ECO:0000256" key="1">
    <source>
        <dbReference type="SAM" id="Phobius"/>
    </source>
</evidence>
<feature type="transmembrane region" description="Helical" evidence="1">
    <location>
        <begin position="12"/>
        <end position="34"/>
    </location>
</feature>
<dbReference type="Ensembl" id="ENSMGAT00000033393.1">
    <property type="protein sequence ID" value="ENSMGAP00000032165.1"/>
    <property type="gene ID" value="ENSMGAG00000021513.1"/>
</dbReference>
<reference evidence="2 3" key="1">
    <citation type="journal article" date="2010" name="PLoS Biol.">
        <title>Multi-platform next-generation sequencing of the domestic turkey (Meleagris gallopavo): genome assembly and analysis.</title>
        <authorList>
            <person name="Dalloul R.A."/>
            <person name="Long J.A."/>
            <person name="Zimin A.V."/>
            <person name="Aslam L."/>
            <person name="Beal K."/>
            <person name="Blomberg L.A."/>
            <person name="Bouffard P."/>
            <person name="Burt D.W."/>
            <person name="Crasta O."/>
            <person name="Crooijmans R.P."/>
            <person name="Cooper K."/>
            <person name="Coulombe R.A."/>
            <person name="De S."/>
            <person name="Delany M.E."/>
            <person name="Dodgson J.B."/>
            <person name="Dong J.J."/>
            <person name="Evans C."/>
            <person name="Frederickson K.M."/>
            <person name="Flicek P."/>
            <person name="Florea L."/>
            <person name="Folkerts O."/>
            <person name="Groenen M.A."/>
            <person name="Harkins T.T."/>
            <person name="Herrero J."/>
            <person name="Hoffmann S."/>
            <person name="Megens H.J."/>
            <person name="Jiang A."/>
            <person name="de Jong P."/>
            <person name="Kaiser P."/>
            <person name="Kim H."/>
            <person name="Kim K.W."/>
            <person name="Kim S."/>
            <person name="Langenberger D."/>
            <person name="Lee M.K."/>
            <person name="Lee T."/>
            <person name="Mane S."/>
            <person name="Marcais G."/>
            <person name="Marz M."/>
            <person name="McElroy A.P."/>
            <person name="Modise T."/>
            <person name="Nefedov M."/>
            <person name="Notredame C."/>
            <person name="Paton I.R."/>
            <person name="Payne W.S."/>
            <person name="Pertea G."/>
            <person name="Prickett D."/>
            <person name="Puiu D."/>
            <person name="Qioa D."/>
            <person name="Raineri E."/>
            <person name="Ruffier M."/>
            <person name="Salzberg S.L."/>
            <person name="Schatz M.C."/>
            <person name="Scheuring C."/>
            <person name="Schmidt C.J."/>
            <person name="Schroeder S."/>
            <person name="Searle S.M."/>
            <person name="Smith E.J."/>
            <person name="Smith J."/>
            <person name="Sonstegard T.S."/>
            <person name="Stadler P.F."/>
            <person name="Tafer H."/>
            <person name="Tu Z.J."/>
            <person name="Van Tassell C.P."/>
            <person name="Vilella A.J."/>
            <person name="Williams K.P."/>
            <person name="Yorke J.A."/>
            <person name="Zhang L."/>
            <person name="Zhang H.B."/>
            <person name="Zhang X."/>
            <person name="Zhang Y."/>
            <person name="Reed K.M."/>
        </authorList>
    </citation>
    <scope>NUCLEOTIDE SEQUENCE [LARGE SCALE GENOMIC DNA]</scope>
</reference>
<evidence type="ECO:0000313" key="3">
    <source>
        <dbReference type="Proteomes" id="UP000001645"/>
    </source>
</evidence>
<protein>
    <submittedName>
        <fullName evidence="2">Uncharacterized protein</fullName>
    </submittedName>
</protein>
<dbReference type="AlphaFoldDB" id="A0A803YK67"/>
<keyword evidence="1" id="KW-1133">Transmembrane helix</keyword>
<keyword evidence="1" id="KW-0472">Membrane</keyword>
<organism evidence="2 3">
    <name type="scientific">Meleagris gallopavo</name>
    <name type="common">Wild turkey</name>
    <dbReference type="NCBI Taxonomy" id="9103"/>
    <lineage>
        <taxon>Eukaryota</taxon>
        <taxon>Metazoa</taxon>
        <taxon>Chordata</taxon>
        <taxon>Craniata</taxon>
        <taxon>Vertebrata</taxon>
        <taxon>Euteleostomi</taxon>
        <taxon>Archelosauria</taxon>
        <taxon>Archosauria</taxon>
        <taxon>Dinosauria</taxon>
        <taxon>Saurischia</taxon>
        <taxon>Theropoda</taxon>
        <taxon>Coelurosauria</taxon>
        <taxon>Aves</taxon>
        <taxon>Neognathae</taxon>
        <taxon>Galloanserae</taxon>
        <taxon>Galliformes</taxon>
        <taxon>Phasianidae</taxon>
        <taxon>Meleagridinae</taxon>
        <taxon>Meleagris</taxon>
    </lineage>
</organism>